<feature type="domain" description="BON" evidence="2">
    <location>
        <begin position="3"/>
        <end position="72"/>
    </location>
</feature>
<evidence type="ECO:0000256" key="1">
    <source>
        <dbReference type="SAM" id="MobiDB-lite"/>
    </source>
</evidence>
<evidence type="ECO:0000313" key="3">
    <source>
        <dbReference type="EMBL" id="CAG9178994.1"/>
    </source>
</evidence>
<evidence type="ECO:0000259" key="2">
    <source>
        <dbReference type="PROSITE" id="PS50914"/>
    </source>
</evidence>
<comment type="caution">
    <text evidence="3">The sequence shown here is derived from an EMBL/GenBank/DDBJ whole genome shotgun (WGS) entry which is preliminary data.</text>
</comment>
<accession>A0ABN7Z4L8</accession>
<protein>
    <recommendedName>
        <fullName evidence="2">BON domain-containing protein</fullName>
    </recommendedName>
</protein>
<dbReference type="EMBL" id="CAJZAF010000023">
    <property type="protein sequence ID" value="CAG9178994.1"/>
    <property type="molecule type" value="Genomic_DNA"/>
</dbReference>
<name>A0ABN7Z4L8_9BURK</name>
<gene>
    <name evidence="3" type="ORF">LMG23994_04058</name>
</gene>
<evidence type="ECO:0000313" key="4">
    <source>
        <dbReference type="Proteomes" id="UP000701702"/>
    </source>
</evidence>
<dbReference type="InterPro" id="IPR007055">
    <property type="entry name" value="BON_dom"/>
</dbReference>
<proteinExistence type="predicted"/>
<keyword evidence="4" id="KW-1185">Reference proteome</keyword>
<dbReference type="Proteomes" id="UP000701702">
    <property type="component" value="Unassembled WGS sequence"/>
</dbReference>
<dbReference type="Gene3D" id="3.30.1340.30">
    <property type="match status" value="1"/>
</dbReference>
<dbReference type="PROSITE" id="PS50914">
    <property type="entry name" value="BON"/>
    <property type="match status" value="1"/>
</dbReference>
<feature type="region of interest" description="Disordered" evidence="1">
    <location>
        <begin position="71"/>
        <end position="104"/>
    </location>
</feature>
<reference evidence="3 4" key="1">
    <citation type="submission" date="2021-08" db="EMBL/GenBank/DDBJ databases">
        <authorList>
            <person name="Peeters C."/>
        </authorList>
    </citation>
    <scope>NUCLEOTIDE SEQUENCE [LARGE SCALE GENOMIC DNA]</scope>
    <source>
        <strain evidence="3 4">LMG 23994</strain>
    </source>
</reference>
<dbReference type="Pfam" id="PF04972">
    <property type="entry name" value="BON"/>
    <property type="match status" value="1"/>
</dbReference>
<organism evidence="3 4">
    <name type="scientific">Cupriavidus pinatubonensis</name>
    <dbReference type="NCBI Taxonomy" id="248026"/>
    <lineage>
        <taxon>Bacteria</taxon>
        <taxon>Pseudomonadati</taxon>
        <taxon>Pseudomonadota</taxon>
        <taxon>Betaproteobacteria</taxon>
        <taxon>Burkholderiales</taxon>
        <taxon>Burkholderiaceae</taxon>
        <taxon>Cupriavidus</taxon>
    </lineage>
</organism>
<dbReference type="RefSeq" id="WP_224005007.1">
    <property type="nucleotide sequence ID" value="NZ_CAJZAF010000023.1"/>
</dbReference>
<sequence>MPQSPELEAQVRACIAEAFAGSLPEGLVVEVADGRVTLTGCVDTPTVAQDIEKAAAISPGVLGVHNALRTRRDVPPAPAPAQPAVSGMNADPADHAAGPIHHKV</sequence>